<dbReference type="InterPro" id="IPR006311">
    <property type="entry name" value="TAT_signal"/>
</dbReference>
<gene>
    <name evidence="2" type="ORF">Ate02nite_90370</name>
</gene>
<sequence length="460" mass="47103">MAISRRHMLTAGAAGLTAAGLAGATPAVAAAPSGGPWTPAADLGLAPGNSAAANRAALVAGLSNSGVSVYFGDGDYQLDNSGTDIVIPSFTGVLAMAPAARFVFTDSAGRGLEFKAGTGARFYGLSTAFVTAPAARVGAQECVLISLTTDTYVEDVTITGSAAAGLLFYRCTRPTVVGALITGTMADGLHFANCQDGSAERITTIDTGDDGVAFVNYADGPASTGGRATHLSITRSKARGIAVVGQSRVTIRDAVVDTTSSAGVYCARESGEWVTRKPDDVTFQRIRIVGAGLSTPVTSSGLRITGAGRVVASDITIDQPGAHGVHAQGNDAVTLLDMVATNTPQSGFLMQEGTYSVDRLTAQETFGIGVNATGCTRFEYGTITAINAAKTHATHRALNVENVTRVFGNRVWIIDTQATATGYVAGAYGTQKGNLGTLVVQVDHGTFTVDNQSGLTYTRA</sequence>
<proteinExistence type="predicted"/>
<reference evidence="2" key="1">
    <citation type="submission" date="2021-01" db="EMBL/GenBank/DDBJ databases">
        <title>Whole genome shotgun sequence of Actinoplanes tereljensis NBRC 105297.</title>
        <authorList>
            <person name="Komaki H."/>
            <person name="Tamura T."/>
        </authorList>
    </citation>
    <scope>NUCLEOTIDE SEQUENCE</scope>
    <source>
        <strain evidence="2">NBRC 105297</strain>
    </source>
</reference>
<evidence type="ECO:0008006" key="4">
    <source>
        <dbReference type="Google" id="ProtNLM"/>
    </source>
</evidence>
<dbReference type="Gene3D" id="2.160.20.10">
    <property type="entry name" value="Single-stranded right-handed beta-helix, Pectin lyase-like"/>
    <property type="match status" value="1"/>
</dbReference>
<dbReference type="EMBL" id="BOMY01000060">
    <property type="protein sequence ID" value="GIF26307.1"/>
    <property type="molecule type" value="Genomic_DNA"/>
</dbReference>
<dbReference type="Proteomes" id="UP000623608">
    <property type="component" value="Unassembled WGS sequence"/>
</dbReference>
<feature type="chain" id="PRO_5038092851" description="Parallel beta helix pectate lyase-like protein" evidence="1">
    <location>
        <begin position="30"/>
        <end position="460"/>
    </location>
</feature>
<dbReference type="RefSeq" id="WP_203814112.1">
    <property type="nucleotide sequence ID" value="NZ_BOMY01000060.1"/>
</dbReference>
<dbReference type="InterPro" id="IPR012334">
    <property type="entry name" value="Pectin_lyas_fold"/>
</dbReference>
<evidence type="ECO:0000313" key="2">
    <source>
        <dbReference type="EMBL" id="GIF26307.1"/>
    </source>
</evidence>
<feature type="signal peptide" evidence="1">
    <location>
        <begin position="1"/>
        <end position="29"/>
    </location>
</feature>
<dbReference type="SMART" id="SM00710">
    <property type="entry name" value="PbH1"/>
    <property type="match status" value="7"/>
</dbReference>
<keyword evidence="1" id="KW-0732">Signal</keyword>
<protein>
    <recommendedName>
        <fullName evidence="4">Parallel beta helix pectate lyase-like protein</fullName>
    </recommendedName>
</protein>
<organism evidence="2 3">
    <name type="scientific">Paractinoplanes tereljensis</name>
    <dbReference type="NCBI Taxonomy" id="571912"/>
    <lineage>
        <taxon>Bacteria</taxon>
        <taxon>Bacillati</taxon>
        <taxon>Actinomycetota</taxon>
        <taxon>Actinomycetes</taxon>
        <taxon>Micromonosporales</taxon>
        <taxon>Micromonosporaceae</taxon>
        <taxon>Paractinoplanes</taxon>
    </lineage>
</organism>
<evidence type="ECO:0000313" key="3">
    <source>
        <dbReference type="Proteomes" id="UP000623608"/>
    </source>
</evidence>
<dbReference type="AlphaFoldDB" id="A0A919NZT4"/>
<dbReference type="PROSITE" id="PS51318">
    <property type="entry name" value="TAT"/>
    <property type="match status" value="1"/>
</dbReference>
<evidence type="ECO:0000256" key="1">
    <source>
        <dbReference type="SAM" id="SignalP"/>
    </source>
</evidence>
<dbReference type="SUPFAM" id="SSF51126">
    <property type="entry name" value="Pectin lyase-like"/>
    <property type="match status" value="2"/>
</dbReference>
<dbReference type="InterPro" id="IPR011050">
    <property type="entry name" value="Pectin_lyase_fold/virulence"/>
</dbReference>
<comment type="caution">
    <text evidence="2">The sequence shown here is derived from an EMBL/GenBank/DDBJ whole genome shotgun (WGS) entry which is preliminary data.</text>
</comment>
<name>A0A919NZT4_9ACTN</name>
<dbReference type="InterPro" id="IPR006626">
    <property type="entry name" value="PbH1"/>
</dbReference>
<keyword evidence="3" id="KW-1185">Reference proteome</keyword>
<accession>A0A919NZT4</accession>